<evidence type="ECO:0008006" key="2">
    <source>
        <dbReference type="Google" id="ProtNLM"/>
    </source>
</evidence>
<comment type="caution">
    <text evidence="1">The sequence shown here is derived from an EMBL/GenBank/DDBJ whole genome shotgun (WGS) entry which is preliminary data.</text>
</comment>
<dbReference type="AlphaFoldDB" id="A0A0F9BUR9"/>
<reference evidence="1" key="1">
    <citation type="journal article" date="2015" name="Nature">
        <title>Complex archaea that bridge the gap between prokaryotes and eukaryotes.</title>
        <authorList>
            <person name="Spang A."/>
            <person name="Saw J.H."/>
            <person name="Jorgensen S.L."/>
            <person name="Zaremba-Niedzwiedzka K."/>
            <person name="Martijn J."/>
            <person name="Lind A.E."/>
            <person name="van Eijk R."/>
            <person name="Schleper C."/>
            <person name="Guy L."/>
            <person name="Ettema T.J."/>
        </authorList>
    </citation>
    <scope>NUCLEOTIDE SEQUENCE</scope>
</reference>
<sequence>MKVLIACEFSGIIREEFRKLGHNASSCDILPTEISGQHIQDDVLNHLDEDWDLMIAHPPCTFLTRAGTRWLFPKGELNQERYKKGLKAKEFFMTLLNADIPKIVVENPVPHKIFEMPKETQI</sequence>
<feature type="non-terminal residue" evidence="1">
    <location>
        <position position="122"/>
    </location>
</feature>
<evidence type="ECO:0000313" key="1">
    <source>
        <dbReference type="EMBL" id="KKK88121.1"/>
    </source>
</evidence>
<proteinExistence type="predicted"/>
<dbReference type="EMBL" id="LAZR01050099">
    <property type="protein sequence ID" value="KKK88121.1"/>
    <property type="molecule type" value="Genomic_DNA"/>
</dbReference>
<organism evidence="1">
    <name type="scientific">marine sediment metagenome</name>
    <dbReference type="NCBI Taxonomy" id="412755"/>
    <lineage>
        <taxon>unclassified sequences</taxon>
        <taxon>metagenomes</taxon>
        <taxon>ecological metagenomes</taxon>
    </lineage>
</organism>
<gene>
    <name evidence="1" type="ORF">LCGC14_2746350</name>
</gene>
<accession>A0A0F9BUR9</accession>
<name>A0A0F9BUR9_9ZZZZ</name>
<protein>
    <recommendedName>
        <fullName evidence="2">DNA cytosine methyltransferase</fullName>
    </recommendedName>
</protein>